<dbReference type="Proteomes" id="UP001420932">
    <property type="component" value="Unassembled WGS sequence"/>
</dbReference>
<proteinExistence type="predicted"/>
<sequence length="166" mass="18626">MSGPRGDYFPRYLLGREMFERGFTVQGFLSFDREMFGEVVIMDASFLVFIDLPSLSSIQSHSVFPYVQDTASVSVSDEIDALQLMRNDMIPTEVDVSTSRRDDVSLLWLPEVNKEQIALFAILVMPIRVDKLKKGPLDQHLAKSNGIKLKVNILDGKLKSVGAWAA</sequence>
<accession>A0AAP0JMJ4</accession>
<name>A0AAP0JMJ4_9MAGN</name>
<organism evidence="1 2">
    <name type="scientific">Stephania yunnanensis</name>
    <dbReference type="NCBI Taxonomy" id="152371"/>
    <lineage>
        <taxon>Eukaryota</taxon>
        <taxon>Viridiplantae</taxon>
        <taxon>Streptophyta</taxon>
        <taxon>Embryophyta</taxon>
        <taxon>Tracheophyta</taxon>
        <taxon>Spermatophyta</taxon>
        <taxon>Magnoliopsida</taxon>
        <taxon>Ranunculales</taxon>
        <taxon>Menispermaceae</taxon>
        <taxon>Menispermoideae</taxon>
        <taxon>Cissampelideae</taxon>
        <taxon>Stephania</taxon>
    </lineage>
</organism>
<protein>
    <submittedName>
        <fullName evidence="1">Uncharacterized protein</fullName>
    </submittedName>
</protein>
<keyword evidence="2" id="KW-1185">Reference proteome</keyword>
<dbReference type="EMBL" id="JBBNAF010000006">
    <property type="protein sequence ID" value="KAK9135660.1"/>
    <property type="molecule type" value="Genomic_DNA"/>
</dbReference>
<gene>
    <name evidence="1" type="ORF">Syun_014990</name>
</gene>
<comment type="caution">
    <text evidence="1">The sequence shown here is derived from an EMBL/GenBank/DDBJ whole genome shotgun (WGS) entry which is preliminary data.</text>
</comment>
<evidence type="ECO:0000313" key="2">
    <source>
        <dbReference type="Proteomes" id="UP001420932"/>
    </source>
</evidence>
<reference evidence="1 2" key="1">
    <citation type="submission" date="2024-01" db="EMBL/GenBank/DDBJ databases">
        <title>Genome assemblies of Stephania.</title>
        <authorList>
            <person name="Yang L."/>
        </authorList>
    </citation>
    <scope>NUCLEOTIDE SEQUENCE [LARGE SCALE GENOMIC DNA]</scope>
    <source>
        <strain evidence="1">YNDBR</strain>
        <tissue evidence="1">Leaf</tissue>
    </source>
</reference>
<dbReference type="AlphaFoldDB" id="A0AAP0JMJ4"/>
<evidence type="ECO:0000313" key="1">
    <source>
        <dbReference type="EMBL" id="KAK9135660.1"/>
    </source>
</evidence>